<dbReference type="Pfam" id="PF11001">
    <property type="entry name" value="AFUB_07903_YDR124W_hel"/>
    <property type="match status" value="1"/>
</dbReference>
<reference evidence="3" key="3">
    <citation type="submission" date="2024-01" db="EMBL/GenBank/DDBJ databases">
        <authorList>
            <person name="Coelho M.A."/>
            <person name="David-Palma M."/>
            <person name="Shea T."/>
            <person name="Sun S."/>
            <person name="Cuomo C.A."/>
            <person name="Heitman J."/>
        </authorList>
    </citation>
    <scope>NUCLEOTIDE SEQUENCE</scope>
    <source>
        <strain evidence="3">CBS 7841</strain>
    </source>
</reference>
<feature type="compositionally biased region" description="Acidic residues" evidence="1">
    <location>
        <begin position="122"/>
        <end position="143"/>
    </location>
</feature>
<evidence type="ECO:0000313" key="3">
    <source>
        <dbReference type="EMBL" id="WVN86601.1"/>
    </source>
</evidence>
<dbReference type="InterPro" id="IPR047092">
    <property type="entry name" value="AFUB_07903/YDR124W-like_hel"/>
</dbReference>
<evidence type="ECO:0000313" key="4">
    <source>
        <dbReference type="Proteomes" id="UP000094043"/>
    </source>
</evidence>
<feature type="region of interest" description="Disordered" evidence="1">
    <location>
        <begin position="493"/>
        <end position="527"/>
    </location>
</feature>
<dbReference type="OrthoDB" id="5338458at2759"/>
<sequence>MPRIAARTECYDTLRECMRHYKSKRDHLLHHLGKTSYIDGSQFVIAFISPKGEVDTFQSTYLKEPFEKNGKGNGGGILNMDALKQHAAVLKSMMKKRREEEGKATRKPAFLVQESSEAVGSDNEDVENDQEEIENGDVEDVDPEDTLVNETSTLLVDGGDSKVSSSTPSYPEYCLTLQPAEILSYFEERFAAVHQDTCKIVAKAWIKVVEPKKQSKYPYNKGENSRPKWWPKDVEHRAPDHISKEQRIALLIHILTSGIAKVCDLELSTASAMVWIPHQKMEMLRKICLVGRTHEKWKQTGDTSKPLVVPIPPSLRQLVEVEPVIASLKFPQSAPIFSQTRKRSRSHSRLSISTIHSTHHDAKHSRLNPDLRSHSSQQVGESAWKSRLVAHYPRCVPLGVQMNEPRHNSSLSQSSLHQTQSSLNIPSHAGANYLHHQHNLTGIMARHHSMYETTDSRSPVYITQSMASRVAQNFKSQNASTFLRLNTLQIQTASESASGSPRESSSEPLSATASFPTPISAPPPLSVLTPTSAHLTLSQPLSTAVTSTSDGFVRSASAQGYMQQQQIAYLQTHPPLGYDFLQTVSAPVYGQDVSGSESQVFGHFGYQGQEYDYGMPTISDQRY</sequence>
<dbReference type="PANTHER" id="PTHR36102:SF1">
    <property type="entry name" value="YDR124W-LIKE HELICAL BUNDLE DOMAIN-CONTAINING PROTEIN"/>
    <property type="match status" value="1"/>
</dbReference>
<feature type="region of interest" description="Disordered" evidence="1">
    <location>
        <begin position="338"/>
        <end position="373"/>
    </location>
</feature>
<dbReference type="GeneID" id="91085982"/>
<evidence type="ECO:0000259" key="2">
    <source>
        <dbReference type="Pfam" id="PF11001"/>
    </source>
</evidence>
<gene>
    <name evidence="3" type="ORF">L203_101769</name>
</gene>
<reference evidence="3" key="1">
    <citation type="submission" date="2016-06" db="EMBL/GenBank/DDBJ databases">
        <authorList>
            <person name="Cuomo C."/>
            <person name="Litvintseva A."/>
            <person name="Heitman J."/>
            <person name="Chen Y."/>
            <person name="Sun S."/>
            <person name="Springer D."/>
            <person name="Dromer F."/>
            <person name="Young S."/>
            <person name="Zeng Q."/>
            <person name="Chapman S."/>
            <person name="Gujja S."/>
            <person name="Saif S."/>
            <person name="Birren B."/>
        </authorList>
    </citation>
    <scope>NUCLEOTIDE SEQUENCE</scope>
    <source>
        <strain evidence="3">CBS 7841</strain>
    </source>
</reference>
<protein>
    <recommendedName>
        <fullName evidence="2">Subtelomeric hrmA-associated cluster protein AFUB-079030/YDR124W-like helical bundle domain-containing protein</fullName>
    </recommendedName>
</protein>
<proteinExistence type="predicted"/>
<dbReference type="VEuPathDB" id="FungiDB:L203_03005"/>
<dbReference type="AlphaFoldDB" id="A0A1E3IHA5"/>
<dbReference type="RefSeq" id="XP_066067301.1">
    <property type="nucleotide sequence ID" value="XM_066211204.1"/>
</dbReference>
<keyword evidence="4" id="KW-1185">Reference proteome</keyword>
<feature type="region of interest" description="Disordered" evidence="1">
    <location>
        <begin position="115"/>
        <end position="143"/>
    </location>
</feature>
<organism evidence="3 4">
    <name type="scientific">Cryptococcus depauperatus CBS 7841</name>
    <dbReference type="NCBI Taxonomy" id="1295531"/>
    <lineage>
        <taxon>Eukaryota</taxon>
        <taxon>Fungi</taxon>
        <taxon>Dikarya</taxon>
        <taxon>Basidiomycota</taxon>
        <taxon>Agaricomycotina</taxon>
        <taxon>Tremellomycetes</taxon>
        <taxon>Tremellales</taxon>
        <taxon>Cryptococcaceae</taxon>
        <taxon>Cryptococcus</taxon>
    </lineage>
</organism>
<reference evidence="3" key="2">
    <citation type="journal article" date="2022" name="Elife">
        <title>Obligate sexual reproduction of a homothallic fungus closely related to the Cryptococcus pathogenic species complex.</title>
        <authorList>
            <person name="Passer A.R."/>
            <person name="Clancey S.A."/>
            <person name="Shea T."/>
            <person name="David-Palma M."/>
            <person name="Averette A.F."/>
            <person name="Boekhout T."/>
            <person name="Porcel B.M."/>
            <person name="Nowrousian M."/>
            <person name="Cuomo C.A."/>
            <person name="Sun S."/>
            <person name="Heitman J."/>
            <person name="Coelho M.A."/>
        </authorList>
    </citation>
    <scope>NUCLEOTIDE SEQUENCE</scope>
    <source>
        <strain evidence="3">CBS 7841</strain>
    </source>
</reference>
<feature type="domain" description="Subtelomeric hrmA-associated cluster protein AFUB-079030/YDR124W-like helical bundle" evidence="2">
    <location>
        <begin position="180"/>
        <end position="291"/>
    </location>
</feature>
<dbReference type="InterPro" id="IPR021264">
    <property type="entry name" value="AFUB_079030/YDR124W-like"/>
</dbReference>
<dbReference type="PANTHER" id="PTHR36102">
    <property type="entry name" value="CHROMOSOME 10, WHOLE GENOME SHOTGUN SEQUENCE"/>
    <property type="match status" value="1"/>
</dbReference>
<feature type="compositionally biased region" description="Low complexity" evidence="1">
    <location>
        <begin position="493"/>
        <end position="511"/>
    </location>
</feature>
<dbReference type="EMBL" id="CP143785">
    <property type="protein sequence ID" value="WVN86601.1"/>
    <property type="molecule type" value="Genomic_DNA"/>
</dbReference>
<evidence type="ECO:0000256" key="1">
    <source>
        <dbReference type="SAM" id="MobiDB-lite"/>
    </source>
</evidence>
<dbReference type="Proteomes" id="UP000094043">
    <property type="component" value="Chromosome 2"/>
</dbReference>
<name>A0A1E3IHA5_9TREE</name>
<dbReference type="KEGG" id="cdep:91085982"/>
<accession>A0A1E3IHA5</accession>